<evidence type="ECO:0000313" key="7">
    <source>
        <dbReference type="Proteomes" id="UP000076852"/>
    </source>
</evidence>
<keyword evidence="7" id="KW-1185">Reference proteome</keyword>
<keyword evidence="1" id="KW-0547">Nucleotide-binding</keyword>
<dbReference type="EMBL" id="CP014579">
    <property type="protein sequence ID" value="ANB77317.1"/>
    <property type="molecule type" value="Genomic_DNA"/>
</dbReference>
<gene>
    <name evidence="6" type="ORF">AYM40_35125</name>
</gene>
<reference evidence="6 7" key="1">
    <citation type="journal article" date="2016" name="Gene">
        <title>PacBio SMRT assembly of a complex multi-replicon genome reveals chlorocatechol degradative operon in a region of genome plasticity.</title>
        <authorList>
            <person name="Ricker N."/>
            <person name="Shen S.Y."/>
            <person name="Goordial J."/>
            <person name="Jin S."/>
            <person name="Fulthorpe R.R."/>
        </authorList>
    </citation>
    <scope>NUCLEOTIDE SEQUENCE [LARGE SCALE GENOMIC DNA]</scope>
    <source>
        <strain evidence="6 7">OLGA172</strain>
    </source>
</reference>
<dbReference type="PANTHER" id="PTHR11070:SF59">
    <property type="entry name" value="DNA 3'-5' HELICASE"/>
    <property type="match status" value="1"/>
</dbReference>
<dbReference type="OrthoDB" id="7211215at2"/>
<dbReference type="STRING" id="1804984.AYM40_35125"/>
<dbReference type="GO" id="GO:0005829">
    <property type="term" value="C:cytosol"/>
    <property type="evidence" value="ECO:0007669"/>
    <property type="project" value="TreeGrafter"/>
</dbReference>
<dbReference type="GO" id="GO:0016787">
    <property type="term" value="F:hydrolase activity"/>
    <property type="evidence" value="ECO:0007669"/>
    <property type="project" value="UniProtKB-KW"/>
</dbReference>
<accession>A0A167WKK8</accession>
<dbReference type="GO" id="GO:0003677">
    <property type="term" value="F:DNA binding"/>
    <property type="evidence" value="ECO:0007669"/>
    <property type="project" value="InterPro"/>
</dbReference>
<evidence type="ECO:0000256" key="3">
    <source>
        <dbReference type="ARBA" id="ARBA00022806"/>
    </source>
</evidence>
<feature type="domain" description="UvrD-like helicase ATP-binding" evidence="5">
    <location>
        <begin position="99"/>
        <end position="167"/>
    </location>
</feature>
<dbReference type="AlphaFoldDB" id="A0A167WKK8"/>
<dbReference type="InterPro" id="IPR014016">
    <property type="entry name" value="UvrD-like_ATP-bd"/>
</dbReference>
<dbReference type="InterPro" id="IPR027417">
    <property type="entry name" value="P-loop_NTPase"/>
</dbReference>
<protein>
    <recommendedName>
        <fullName evidence="5">UvrD-like helicase ATP-binding domain-containing protein</fullName>
    </recommendedName>
</protein>
<dbReference type="GO" id="GO:0000725">
    <property type="term" value="P:recombinational repair"/>
    <property type="evidence" value="ECO:0007669"/>
    <property type="project" value="TreeGrafter"/>
</dbReference>
<evidence type="ECO:0000256" key="2">
    <source>
        <dbReference type="ARBA" id="ARBA00022801"/>
    </source>
</evidence>
<dbReference type="Gene3D" id="3.40.50.300">
    <property type="entry name" value="P-loop containing nucleotide triphosphate hydrolases"/>
    <property type="match status" value="1"/>
</dbReference>
<evidence type="ECO:0000256" key="4">
    <source>
        <dbReference type="ARBA" id="ARBA00022840"/>
    </source>
</evidence>
<keyword evidence="4" id="KW-0067">ATP-binding</keyword>
<evidence type="ECO:0000256" key="1">
    <source>
        <dbReference type="ARBA" id="ARBA00022741"/>
    </source>
</evidence>
<evidence type="ECO:0000313" key="6">
    <source>
        <dbReference type="EMBL" id="ANB77317.1"/>
    </source>
</evidence>
<dbReference type="RefSeq" id="WP_063500509.1">
    <property type="nucleotide sequence ID" value="NZ_CP014579.1"/>
</dbReference>
<sequence>MIEVAVGKMLATRKGAIEAPAGTGKTEQIALVAGTLTGRWLVLTHTVAGVDAIRKRLKKYSVPDVKAHVETISAWSYRWARAFPENSHLSAQWTAKENDWSTVQRAAADLVESGAVQSVLAASYDGVLVDEYQDCAESQHRLICALSRMMRCYVFGDPLQAIFGFTRTDRVVDWHTRTLPEFPLAGRLATPHRWNAVDNGELGAWLLSARPGIQAGKIDLTNVPQSVEWVQCEAGQPVTDLGKFCFVRSQQPGQTMAVLDSSFDAVRRAKLAKTIGGTTVEPVSGRCERDFYDSVRNTGGIERVAAVLDFASSAFAGAAAASKRKRVESLLANPGRQRIPASPAEIALCAMARDTSFRHVVDALQCIEHEGGVTVTRPELVYGIKASLRLCVENPGLSLEDATWQVANTRRERGRIVRNRSVGSTLLVKGLEFDHVVITPDACRTKLEWYVALTRATRSVRVLAPQKSFTVG</sequence>
<dbReference type="SUPFAM" id="SSF52540">
    <property type="entry name" value="P-loop containing nucleoside triphosphate hydrolases"/>
    <property type="match status" value="2"/>
</dbReference>
<dbReference type="GO" id="GO:0005524">
    <property type="term" value="F:ATP binding"/>
    <property type="evidence" value="ECO:0007669"/>
    <property type="project" value="UniProtKB-KW"/>
</dbReference>
<evidence type="ECO:0000259" key="5">
    <source>
        <dbReference type="Pfam" id="PF00580"/>
    </source>
</evidence>
<dbReference type="InterPro" id="IPR000212">
    <property type="entry name" value="DNA_helicase_UvrD/REP"/>
</dbReference>
<organism evidence="6 7">
    <name type="scientific">Paraburkholderia phytofirmans OLGA172</name>
    <dbReference type="NCBI Taxonomy" id="1417228"/>
    <lineage>
        <taxon>Bacteria</taxon>
        <taxon>Pseudomonadati</taxon>
        <taxon>Pseudomonadota</taxon>
        <taxon>Betaproteobacteria</taxon>
        <taxon>Burkholderiales</taxon>
        <taxon>Burkholderiaceae</taxon>
        <taxon>Paraburkholderia</taxon>
    </lineage>
</organism>
<keyword evidence="2" id="KW-0378">Hydrolase</keyword>
<dbReference type="PANTHER" id="PTHR11070">
    <property type="entry name" value="UVRD / RECB / PCRA DNA HELICASE FAMILY MEMBER"/>
    <property type="match status" value="1"/>
</dbReference>
<dbReference type="Pfam" id="PF00580">
    <property type="entry name" value="UvrD-helicase"/>
    <property type="match status" value="1"/>
</dbReference>
<keyword evidence="3" id="KW-0347">Helicase</keyword>
<dbReference type="KEGG" id="buz:AYM40_35125"/>
<dbReference type="Proteomes" id="UP000076852">
    <property type="component" value="Chromosome 2"/>
</dbReference>
<dbReference type="GO" id="GO:0033202">
    <property type="term" value="C:DNA helicase complex"/>
    <property type="evidence" value="ECO:0007669"/>
    <property type="project" value="TreeGrafter"/>
</dbReference>
<dbReference type="GO" id="GO:0043138">
    <property type="term" value="F:3'-5' DNA helicase activity"/>
    <property type="evidence" value="ECO:0007669"/>
    <property type="project" value="TreeGrafter"/>
</dbReference>
<name>A0A167WKK8_9BURK</name>
<proteinExistence type="predicted"/>